<keyword evidence="2" id="KW-0472">Membrane</keyword>
<protein>
    <submittedName>
        <fullName evidence="3">CotH kinase family protein</fullName>
    </submittedName>
</protein>
<feature type="transmembrane region" description="Helical" evidence="2">
    <location>
        <begin position="7"/>
        <end position="27"/>
    </location>
</feature>
<keyword evidence="3" id="KW-0418">Kinase</keyword>
<sequence>MISNKYINAIIATLTTITILFTTIFYINTKNIDNINTNHSSNNFTYVNTVFNKDQITEVNIEVDENNWNYLLENAINEEYVNADITVNGNKYYNVGIRAKGNSSLSSVASDNTTDRYSFKVKFDEYVDGQTLDGLSKIALNNIMSDATYMKEYLSYDLLEKMSVPTPAFAFTNIKINGDEWGLYFAVEVIEEEFIARNYGSLSGNLYKPEGNEIGGKGNQNMKPNINNEDFAPLIIGNFENSEDVVPPNMNNGDNGVSFTPPDMNIDNNTRNTIPPTMNNGENPPPPNMDNQQNGENFTPPTGNEENIENINSNNKNNTTQGNDNFKDSGFRGGMMGGGMGSSNGGNLVYTNDNKDSYSDIFDNAIFKTTTSSDEDTVIEMLKNLNEGTNLEEYLNIDEILRYFAVNTFLVNLDSYASNMKHNYYLYERNGIFEILPWDYNLSFGGFYIGSASKAINFPIDSPVTDSLENSPLIGKLLEVDEYKETYHEYLQDIVDYVNNGTYENTINKVNSLISDYVENDATAFYTYKEYTNSLPELLNFGRDRAKSISAQLDGTEPSTSYGSIETSMNLSSLGSQGGMNNKDKNMGMQGPSNDAFSPTNNTFTKDNQGNEADPPNNKDNAFINGNIPNNMTNYEVTFFNSKNNLLILVGYLFFLIASILFVSMFKRKKFKYNKRI</sequence>
<organism evidence="3 4">
    <name type="scientific">Clostridium tertium</name>
    <dbReference type="NCBI Taxonomy" id="1559"/>
    <lineage>
        <taxon>Bacteria</taxon>
        <taxon>Bacillati</taxon>
        <taxon>Bacillota</taxon>
        <taxon>Clostridia</taxon>
        <taxon>Eubacteriales</taxon>
        <taxon>Clostridiaceae</taxon>
        <taxon>Clostridium</taxon>
    </lineage>
</organism>
<evidence type="ECO:0000256" key="1">
    <source>
        <dbReference type="SAM" id="MobiDB-lite"/>
    </source>
</evidence>
<dbReference type="RefSeq" id="WP_272470607.1">
    <property type="nucleotide sequence ID" value="NZ_JAMRYU010000019.1"/>
</dbReference>
<dbReference type="EMBL" id="JAMRYU010000019">
    <property type="protein sequence ID" value="MDC4241767.1"/>
    <property type="molecule type" value="Genomic_DNA"/>
</dbReference>
<dbReference type="InterPro" id="IPR014867">
    <property type="entry name" value="Spore_coat_CotH_CotH2/3/7"/>
</dbReference>
<proteinExistence type="predicted"/>
<dbReference type="GO" id="GO:0016301">
    <property type="term" value="F:kinase activity"/>
    <property type="evidence" value="ECO:0007669"/>
    <property type="project" value="UniProtKB-KW"/>
</dbReference>
<reference evidence="3" key="1">
    <citation type="submission" date="2022-05" db="EMBL/GenBank/DDBJ databases">
        <title>Draft genome sequence of Clostridium tertium strain CP3 isolated from Peru.</title>
        <authorList>
            <person name="Hurtado R."/>
            <person name="Lima L."/>
            <person name="Sousa T."/>
            <person name="Jaiswal A.K."/>
            <person name="Tiwari S."/>
            <person name="Maturrano L."/>
            <person name="Brenig B."/>
            <person name="Azevedo V."/>
        </authorList>
    </citation>
    <scope>NUCLEOTIDE SEQUENCE</scope>
    <source>
        <strain evidence="3">CP3</strain>
    </source>
</reference>
<feature type="compositionally biased region" description="Polar residues" evidence="1">
    <location>
        <begin position="602"/>
        <end position="611"/>
    </location>
</feature>
<evidence type="ECO:0000313" key="3">
    <source>
        <dbReference type="EMBL" id="MDC4241767.1"/>
    </source>
</evidence>
<keyword evidence="2" id="KW-0812">Transmembrane</keyword>
<evidence type="ECO:0000256" key="2">
    <source>
        <dbReference type="SAM" id="Phobius"/>
    </source>
</evidence>
<comment type="caution">
    <text evidence="3">The sequence shown here is derived from an EMBL/GenBank/DDBJ whole genome shotgun (WGS) entry which is preliminary data.</text>
</comment>
<keyword evidence="4" id="KW-1185">Reference proteome</keyword>
<dbReference type="Proteomes" id="UP001141183">
    <property type="component" value="Unassembled WGS sequence"/>
</dbReference>
<feature type="transmembrane region" description="Helical" evidence="2">
    <location>
        <begin position="646"/>
        <end position="666"/>
    </location>
</feature>
<name>A0A9X3XR81_9CLOT</name>
<accession>A0A9X3XR81</accession>
<dbReference type="PANTHER" id="PTHR40050">
    <property type="entry name" value="INNER SPORE COAT PROTEIN H"/>
    <property type="match status" value="1"/>
</dbReference>
<feature type="region of interest" description="Disordered" evidence="1">
    <location>
        <begin position="269"/>
        <end position="338"/>
    </location>
</feature>
<keyword evidence="3" id="KW-0808">Transferase</keyword>
<dbReference type="PANTHER" id="PTHR40050:SF1">
    <property type="entry name" value="INNER SPORE COAT PROTEIN H"/>
    <property type="match status" value="1"/>
</dbReference>
<dbReference type="Pfam" id="PF08757">
    <property type="entry name" value="CotH"/>
    <property type="match status" value="2"/>
</dbReference>
<feature type="compositionally biased region" description="Low complexity" evidence="1">
    <location>
        <begin position="302"/>
        <end position="324"/>
    </location>
</feature>
<feature type="region of interest" description="Disordered" evidence="1">
    <location>
        <begin position="602"/>
        <end position="621"/>
    </location>
</feature>
<keyword evidence="2" id="KW-1133">Transmembrane helix</keyword>
<evidence type="ECO:0000313" key="4">
    <source>
        <dbReference type="Proteomes" id="UP001141183"/>
    </source>
</evidence>
<dbReference type="AlphaFoldDB" id="A0A9X3XR81"/>
<gene>
    <name evidence="3" type="ORF">NE398_16650</name>
</gene>